<sequence length="45" mass="5154">WADNYIKGCLDGQENKLSLLVFDSFKAHLTNPVKAKLYENNNDLI</sequence>
<protein>
    <submittedName>
        <fullName evidence="1">7377_t:CDS:1</fullName>
    </submittedName>
</protein>
<dbReference type="Proteomes" id="UP000789920">
    <property type="component" value="Unassembled WGS sequence"/>
</dbReference>
<proteinExistence type="predicted"/>
<organism evidence="1 2">
    <name type="scientific">Racocetra persica</name>
    <dbReference type="NCBI Taxonomy" id="160502"/>
    <lineage>
        <taxon>Eukaryota</taxon>
        <taxon>Fungi</taxon>
        <taxon>Fungi incertae sedis</taxon>
        <taxon>Mucoromycota</taxon>
        <taxon>Glomeromycotina</taxon>
        <taxon>Glomeromycetes</taxon>
        <taxon>Diversisporales</taxon>
        <taxon>Gigasporaceae</taxon>
        <taxon>Racocetra</taxon>
    </lineage>
</organism>
<dbReference type="EMBL" id="CAJVQC010066526">
    <property type="protein sequence ID" value="CAG8806501.1"/>
    <property type="molecule type" value="Genomic_DNA"/>
</dbReference>
<feature type="non-terminal residue" evidence="1">
    <location>
        <position position="1"/>
    </location>
</feature>
<comment type="caution">
    <text evidence="1">The sequence shown here is derived from an EMBL/GenBank/DDBJ whole genome shotgun (WGS) entry which is preliminary data.</text>
</comment>
<evidence type="ECO:0000313" key="1">
    <source>
        <dbReference type="EMBL" id="CAG8806501.1"/>
    </source>
</evidence>
<accession>A0ACA9RT58</accession>
<feature type="non-terminal residue" evidence="1">
    <location>
        <position position="45"/>
    </location>
</feature>
<keyword evidence="2" id="KW-1185">Reference proteome</keyword>
<gene>
    <name evidence="1" type="ORF">RPERSI_LOCUS22173</name>
</gene>
<name>A0ACA9RT58_9GLOM</name>
<evidence type="ECO:0000313" key="2">
    <source>
        <dbReference type="Proteomes" id="UP000789920"/>
    </source>
</evidence>
<reference evidence="1" key="1">
    <citation type="submission" date="2021-06" db="EMBL/GenBank/DDBJ databases">
        <authorList>
            <person name="Kallberg Y."/>
            <person name="Tangrot J."/>
            <person name="Rosling A."/>
        </authorList>
    </citation>
    <scope>NUCLEOTIDE SEQUENCE</scope>
    <source>
        <strain evidence="1">MA461A</strain>
    </source>
</reference>